<dbReference type="PANTHER" id="PTHR30482:SF10">
    <property type="entry name" value="HIGH-AFFINITY BRANCHED-CHAIN AMINO ACID TRANSPORT PROTEIN BRAE"/>
    <property type="match status" value="1"/>
</dbReference>
<keyword evidence="8" id="KW-1185">Reference proteome</keyword>
<keyword evidence="4 6" id="KW-1133">Transmembrane helix</keyword>
<comment type="subcellular location">
    <subcellularLocation>
        <location evidence="1">Cell membrane</location>
        <topology evidence="1">Multi-pass membrane protein</topology>
    </subcellularLocation>
</comment>
<feature type="transmembrane region" description="Helical" evidence="6">
    <location>
        <begin position="148"/>
        <end position="171"/>
    </location>
</feature>
<dbReference type="Proteomes" id="UP000243904">
    <property type="component" value="Chromosome I"/>
</dbReference>
<feature type="transmembrane region" description="Helical" evidence="6">
    <location>
        <begin position="242"/>
        <end position="264"/>
    </location>
</feature>
<feature type="transmembrane region" description="Helical" evidence="6">
    <location>
        <begin position="81"/>
        <end position="102"/>
    </location>
</feature>
<accession>A0A1H2AK22</accession>
<proteinExistence type="predicted"/>
<dbReference type="InterPro" id="IPR001851">
    <property type="entry name" value="ABC_transp_permease"/>
</dbReference>
<feature type="transmembrane region" description="Helical" evidence="6">
    <location>
        <begin position="202"/>
        <end position="222"/>
    </location>
</feature>
<dbReference type="Pfam" id="PF02653">
    <property type="entry name" value="BPD_transp_2"/>
    <property type="match status" value="1"/>
</dbReference>
<feature type="transmembrane region" description="Helical" evidence="6">
    <location>
        <begin position="56"/>
        <end position="75"/>
    </location>
</feature>
<dbReference type="AlphaFoldDB" id="A0A1H2AK22"/>
<evidence type="ECO:0000256" key="2">
    <source>
        <dbReference type="ARBA" id="ARBA00022475"/>
    </source>
</evidence>
<dbReference type="RefSeq" id="WP_146690016.1">
    <property type="nucleotide sequence ID" value="NZ_LT629750.1"/>
</dbReference>
<evidence type="ECO:0000256" key="5">
    <source>
        <dbReference type="ARBA" id="ARBA00023136"/>
    </source>
</evidence>
<sequence length="311" mass="33350">MSRLQLAIAIVIALAVLAMPLLGNNYFLRLATIMLMYATLAMAWNFIGGFAGYPSFGLAAFFGLGAYAGAVLQSRGLPIPLAWIFAAIVGTLFALLLGAILLRLRGHAFAIATLVVTEVLRELTNGWTSVTGGGMGLNLPFFGWSPSALAQFFFYAMFALAAVTFAATYIVAHSRFGFGLTCIRQNEDAANIVGINTTRYKIYAFSLSGGFAAIAGAIYASWTGYIEPTDVYDVLFSIKPILMTLLGGMGTLFGPIIGAVAFLVLDEVVWRNLLELHTGVLGLLIVILILFLPAGLSSFNLRNYWRKAATA</sequence>
<organism evidence="7 8">
    <name type="scientific">Bradyrhizobium canariense</name>
    <dbReference type="NCBI Taxonomy" id="255045"/>
    <lineage>
        <taxon>Bacteria</taxon>
        <taxon>Pseudomonadati</taxon>
        <taxon>Pseudomonadota</taxon>
        <taxon>Alphaproteobacteria</taxon>
        <taxon>Hyphomicrobiales</taxon>
        <taxon>Nitrobacteraceae</taxon>
        <taxon>Bradyrhizobium</taxon>
    </lineage>
</organism>
<feature type="transmembrane region" description="Helical" evidence="6">
    <location>
        <begin position="276"/>
        <end position="296"/>
    </location>
</feature>
<evidence type="ECO:0000313" key="7">
    <source>
        <dbReference type="EMBL" id="SDT46187.1"/>
    </source>
</evidence>
<evidence type="ECO:0000256" key="4">
    <source>
        <dbReference type="ARBA" id="ARBA00022989"/>
    </source>
</evidence>
<dbReference type="InterPro" id="IPR043428">
    <property type="entry name" value="LivM-like"/>
</dbReference>
<keyword evidence="3 6" id="KW-0812">Transmembrane</keyword>
<evidence type="ECO:0000256" key="3">
    <source>
        <dbReference type="ARBA" id="ARBA00022692"/>
    </source>
</evidence>
<name>A0A1H2AK22_9BRAD</name>
<reference evidence="8" key="1">
    <citation type="submission" date="2016-10" db="EMBL/GenBank/DDBJ databases">
        <authorList>
            <person name="Varghese N."/>
            <person name="Submissions S."/>
        </authorList>
    </citation>
    <scope>NUCLEOTIDE SEQUENCE [LARGE SCALE GENOMIC DNA]</scope>
    <source>
        <strain evidence="8">GAS369</strain>
    </source>
</reference>
<dbReference type="EMBL" id="LT629750">
    <property type="protein sequence ID" value="SDT46187.1"/>
    <property type="molecule type" value="Genomic_DNA"/>
</dbReference>
<evidence type="ECO:0000256" key="1">
    <source>
        <dbReference type="ARBA" id="ARBA00004651"/>
    </source>
</evidence>
<evidence type="ECO:0000313" key="8">
    <source>
        <dbReference type="Proteomes" id="UP000243904"/>
    </source>
</evidence>
<dbReference type="PANTHER" id="PTHR30482">
    <property type="entry name" value="HIGH-AFFINITY BRANCHED-CHAIN AMINO ACID TRANSPORT SYSTEM PERMEASE"/>
    <property type="match status" value="1"/>
</dbReference>
<dbReference type="CDD" id="cd06581">
    <property type="entry name" value="TM_PBP1_LivM_like"/>
    <property type="match status" value="1"/>
</dbReference>
<keyword evidence="2" id="KW-1003">Cell membrane</keyword>
<dbReference type="GO" id="GO:0015658">
    <property type="term" value="F:branched-chain amino acid transmembrane transporter activity"/>
    <property type="evidence" value="ECO:0007669"/>
    <property type="project" value="InterPro"/>
</dbReference>
<dbReference type="GO" id="GO:0005886">
    <property type="term" value="C:plasma membrane"/>
    <property type="evidence" value="ECO:0007669"/>
    <property type="project" value="UniProtKB-SubCell"/>
</dbReference>
<keyword evidence="5 6" id="KW-0472">Membrane</keyword>
<evidence type="ECO:0000256" key="6">
    <source>
        <dbReference type="SAM" id="Phobius"/>
    </source>
</evidence>
<protein>
    <submittedName>
        <fullName evidence="7">Amino acid/amide ABC transporter membrane protein 2, HAAT family</fullName>
    </submittedName>
</protein>
<gene>
    <name evidence="7" type="ORF">SAMN05444158_6223</name>
</gene>